<protein>
    <submittedName>
        <fullName evidence="2">Phosphoadenosine phosphosulfate reductase</fullName>
    </submittedName>
</protein>
<sequence length="333" mass="37324">MTRPQRSRRMERIDFTCYDRIIIACSGGKDSIATLLHLLECGVPVNRMELWHHDVDGQGPSFMDWPSTTSYVHALANHFEIPCYLSWREGGLKGEILRNGVPTAAVLCETPAGLLRRGGAGPVGTRLRFPQVSASLSTRYCSATAKIDVADMALRAQDRFLGRRTLFVTGERAEESPNRARYAVFGPHRTDTRNSRRRCRHVDHYRPVHAWREAQIWAILQRYGVIPALPYQLGFGRLSCALCVFMSVDQAATLRHIMPERFDALALLEQTFGCTMKRECGLHQFADRGRVYAAALARPDLVARALEHQWHGPVVTSRWVLPAGAFGESVGPG</sequence>
<dbReference type="Pfam" id="PF01507">
    <property type="entry name" value="PAPS_reduct"/>
    <property type="match status" value="1"/>
</dbReference>
<dbReference type="InterPro" id="IPR050128">
    <property type="entry name" value="Sulfate_adenylyltrnsfr_sub2"/>
</dbReference>
<evidence type="ECO:0000313" key="2">
    <source>
        <dbReference type="EMBL" id="PAL20564.1"/>
    </source>
</evidence>
<dbReference type="OrthoDB" id="9772814at2"/>
<evidence type="ECO:0000259" key="1">
    <source>
        <dbReference type="Pfam" id="PF01507"/>
    </source>
</evidence>
<feature type="domain" description="Phosphoadenosine phosphosulphate reductase" evidence="1">
    <location>
        <begin position="141"/>
        <end position="243"/>
    </location>
</feature>
<dbReference type="PANTHER" id="PTHR43196">
    <property type="entry name" value="SULFATE ADENYLYLTRANSFERASE SUBUNIT 2"/>
    <property type="match status" value="1"/>
</dbReference>
<gene>
    <name evidence="2" type="ORF">B9K05_13030</name>
</gene>
<comment type="caution">
    <text evidence="2">The sequence shown here is derived from an EMBL/GenBank/DDBJ whole genome shotgun (WGS) entry which is preliminary data.</text>
</comment>
<dbReference type="Gene3D" id="3.40.50.620">
    <property type="entry name" value="HUPs"/>
    <property type="match status" value="1"/>
</dbReference>
<dbReference type="EMBL" id="NDFP01000021">
    <property type="protein sequence ID" value="PAL20564.1"/>
    <property type="molecule type" value="Genomic_DNA"/>
</dbReference>
<dbReference type="PANTHER" id="PTHR43196:SF2">
    <property type="entry name" value="PHOSPHOADENOSINE PHOSPHOSULFATE REDUCTASE"/>
    <property type="match status" value="1"/>
</dbReference>
<proteinExistence type="predicted"/>
<accession>A0A270B6B0</accession>
<keyword evidence="3" id="KW-1185">Reference proteome</keyword>
<dbReference type="SUPFAM" id="SSF52402">
    <property type="entry name" value="Adenine nucleotide alpha hydrolases-like"/>
    <property type="match status" value="1"/>
</dbReference>
<evidence type="ECO:0000313" key="3">
    <source>
        <dbReference type="Proteomes" id="UP000216033"/>
    </source>
</evidence>
<reference evidence="2 3" key="1">
    <citation type="submission" date="2017-04" db="EMBL/GenBank/DDBJ databases">
        <title>Kefir bacterial isolates.</title>
        <authorList>
            <person name="Kim Y."/>
            <person name="Blasche S."/>
            <person name="Patil K.R."/>
        </authorList>
    </citation>
    <scope>NUCLEOTIDE SEQUENCE [LARGE SCALE GENOMIC DNA]</scope>
    <source>
        <strain evidence="2 3">KR-2</strain>
    </source>
</reference>
<dbReference type="AlphaFoldDB" id="A0A270B6B0"/>
<organism evidence="2 3">
    <name type="scientific">Acetobacter syzygii</name>
    <dbReference type="NCBI Taxonomy" id="146476"/>
    <lineage>
        <taxon>Bacteria</taxon>
        <taxon>Pseudomonadati</taxon>
        <taxon>Pseudomonadota</taxon>
        <taxon>Alphaproteobacteria</taxon>
        <taxon>Acetobacterales</taxon>
        <taxon>Acetobacteraceae</taxon>
        <taxon>Acetobacter</taxon>
    </lineage>
</organism>
<name>A0A270B6B0_9PROT</name>
<dbReference type="Proteomes" id="UP000216033">
    <property type="component" value="Unassembled WGS sequence"/>
</dbReference>
<dbReference type="InterPro" id="IPR002500">
    <property type="entry name" value="PAPS_reduct_dom"/>
</dbReference>
<dbReference type="InterPro" id="IPR014729">
    <property type="entry name" value="Rossmann-like_a/b/a_fold"/>
</dbReference>
<dbReference type="GO" id="GO:0003824">
    <property type="term" value="F:catalytic activity"/>
    <property type="evidence" value="ECO:0007669"/>
    <property type="project" value="InterPro"/>
</dbReference>